<keyword evidence="2 3" id="KW-0560">Oxidoreductase</keyword>
<dbReference type="NCBIfam" id="NF005559">
    <property type="entry name" value="PRK07231.1"/>
    <property type="match status" value="1"/>
</dbReference>
<dbReference type="PROSITE" id="PS00061">
    <property type="entry name" value="ADH_SHORT"/>
    <property type="match status" value="1"/>
</dbReference>
<evidence type="ECO:0000256" key="2">
    <source>
        <dbReference type="ARBA" id="ARBA00023002"/>
    </source>
</evidence>
<dbReference type="PANTHER" id="PTHR43477:SF1">
    <property type="entry name" value="DIHYDROANTICAPSIN 7-DEHYDROGENASE"/>
    <property type="match status" value="1"/>
</dbReference>
<dbReference type="InterPro" id="IPR051122">
    <property type="entry name" value="SDR_DHRS6-like"/>
</dbReference>
<organism evidence="3 4">
    <name type="scientific">Roseovarius litorisediminis</name>
    <dbReference type="NCBI Taxonomy" id="1312363"/>
    <lineage>
        <taxon>Bacteria</taxon>
        <taxon>Pseudomonadati</taxon>
        <taxon>Pseudomonadota</taxon>
        <taxon>Alphaproteobacteria</taxon>
        <taxon>Rhodobacterales</taxon>
        <taxon>Roseobacteraceae</taxon>
        <taxon>Roseovarius</taxon>
    </lineage>
</organism>
<name>A0A1Y5TML1_9RHOB</name>
<dbReference type="SUPFAM" id="SSF51735">
    <property type="entry name" value="NAD(P)-binding Rossmann-fold domains"/>
    <property type="match status" value="1"/>
</dbReference>
<dbReference type="GO" id="GO:0008874">
    <property type="term" value="F:gluconate 5-dehydrogenase activity"/>
    <property type="evidence" value="ECO:0007669"/>
    <property type="project" value="UniProtKB-EC"/>
</dbReference>
<dbReference type="CDD" id="cd05233">
    <property type="entry name" value="SDR_c"/>
    <property type="match status" value="1"/>
</dbReference>
<sequence length="265" mass="28095">MTHAPPSEYPDMTGLLQGKIALITGAGSGIGRAGATIMARHGARVIVTDLDQRKADQVALDLQAEGLQATSAGLDVTDDQAASACIGDTVGKFGRLDILHSHAGYQVEGNLEQVPIEGMDLSWRLNVRSHFIMARATVGHMRAQGGGSIIITASNSGVQYDREMIAYATTKHAVIAMTRQMAADYAKDNIRFNALCPGFIDTPFNAGFEKQMGGRAGLEEYISSSIPMGRWGTTDEIAGSILFLASEMSSFMTGHALVVDGGECL</sequence>
<protein>
    <submittedName>
        <fullName evidence="3">Gluconate 5-dehydrogenase</fullName>
        <ecNumber evidence="3">1.1.1.69</ecNumber>
    </submittedName>
</protein>
<dbReference type="EMBL" id="FWFL01000014">
    <property type="protein sequence ID" value="SLN67559.1"/>
    <property type="molecule type" value="Genomic_DNA"/>
</dbReference>
<dbReference type="InterPro" id="IPR036291">
    <property type="entry name" value="NAD(P)-bd_dom_sf"/>
</dbReference>
<proteinExistence type="inferred from homology"/>
<dbReference type="FunFam" id="3.40.50.720:FF:000084">
    <property type="entry name" value="Short-chain dehydrogenase reductase"/>
    <property type="match status" value="1"/>
</dbReference>
<accession>A0A1Y5TML1</accession>
<dbReference type="AlphaFoldDB" id="A0A1Y5TML1"/>
<dbReference type="PRINTS" id="PR00081">
    <property type="entry name" value="GDHRDH"/>
</dbReference>
<dbReference type="InterPro" id="IPR002347">
    <property type="entry name" value="SDR_fam"/>
</dbReference>
<evidence type="ECO:0000313" key="4">
    <source>
        <dbReference type="Proteomes" id="UP000193827"/>
    </source>
</evidence>
<evidence type="ECO:0000313" key="3">
    <source>
        <dbReference type="EMBL" id="SLN67559.1"/>
    </source>
</evidence>
<dbReference type="InterPro" id="IPR020904">
    <property type="entry name" value="Sc_DH/Rdtase_CS"/>
</dbReference>
<comment type="similarity">
    <text evidence="1">Belongs to the short-chain dehydrogenases/reductases (SDR) family.</text>
</comment>
<evidence type="ECO:0000256" key="1">
    <source>
        <dbReference type="ARBA" id="ARBA00006484"/>
    </source>
</evidence>
<dbReference type="Gene3D" id="3.40.50.720">
    <property type="entry name" value="NAD(P)-binding Rossmann-like Domain"/>
    <property type="match status" value="1"/>
</dbReference>
<dbReference type="RefSeq" id="WP_235862339.1">
    <property type="nucleotide sequence ID" value="NZ_FWFL01000014.1"/>
</dbReference>
<dbReference type="EC" id="1.1.1.69" evidence="3"/>
<dbReference type="Proteomes" id="UP000193827">
    <property type="component" value="Unassembled WGS sequence"/>
</dbReference>
<dbReference type="Pfam" id="PF13561">
    <property type="entry name" value="adh_short_C2"/>
    <property type="match status" value="1"/>
</dbReference>
<dbReference type="PANTHER" id="PTHR43477">
    <property type="entry name" value="DIHYDROANTICAPSIN 7-DEHYDROGENASE"/>
    <property type="match status" value="1"/>
</dbReference>
<keyword evidence="4" id="KW-1185">Reference proteome</keyword>
<reference evidence="3 4" key="1">
    <citation type="submission" date="2017-03" db="EMBL/GenBank/DDBJ databases">
        <authorList>
            <person name="Afonso C.L."/>
            <person name="Miller P.J."/>
            <person name="Scott M.A."/>
            <person name="Spackman E."/>
            <person name="Goraichik I."/>
            <person name="Dimitrov K.M."/>
            <person name="Suarez D.L."/>
            <person name="Swayne D.E."/>
        </authorList>
    </citation>
    <scope>NUCLEOTIDE SEQUENCE [LARGE SCALE GENOMIC DNA]</scope>
    <source>
        <strain evidence="3 4">CECT 8287</strain>
    </source>
</reference>
<gene>
    <name evidence="3" type="primary">gno_2</name>
    <name evidence="3" type="ORF">PEL8287_03737</name>
</gene>